<dbReference type="EMBL" id="CAJNOK010016603">
    <property type="protein sequence ID" value="CAF1248203.1"/>
    <property type="molecule type" value="Genomic_DNA"/>
</dbReference>
<dbReference type="GO" id="GO:1905515">
    <property type="term" value="P:non-motile cilium assembly"/>
    <property type="evidence" value="ECO:0007669"/>
    <property type="project" value="TreeGrafter"/>
</dbReference>
<name>A0A8S2PK71_9BILA</name>
<dbReference type="GO" id="GO:0035869">
    <property type="term" value="C:ciliary transition zone"/>
    <property type="evidence" value="ECO:0007669"/>
    <property type="project" value="TreeGrafter"/>
</dbReference>
<dbReference type="EMBL" id="CAJOBA010038154">
    <property type="protein sequence ID" value="CAF4055842.1"/>
    <property type="molecule type" value="Genomic_DNA"/>
</dbReference>
<evidence type="ECO:0000259" key="1">
    <source>
        <dbReference type="Pfam" id="PF24656"/>
    </source>
</evidence>
<reference evidence="3" key="1">
    <citation type="submission" date="2021-02" db="EMBL/GenBank/DDBJ databases">
        <authorList>
            <person name="Nowell W R."/>
        </authorList>
    </citation>
    <scope>NUCLEOTIDE SEQUENCE</scope>
</reference>
<dbReference type="InterPro" id="IPR052434">
    <property type="entry name" value="Tectonic-like_complex_comp"/>
</dbReference>
<feature type="domain" description="CEP76/DRC7 peptidase-like" evidence="1">
    <location>
        <begin position="239"/>
        <end position="330"/>
    </location>
</feature>
<accession>A0A8S2PK71</accession>
<evidence type="ECO:0000313" key="4">
    <source>
        <dbReference type="Proteomes" id="UP000682733"/>
    </source>
</evidence>
<dbReference type="PANTHER" id="PTHR20837">
    <property type="entry name" value="CENTROSOMAL PROTEIN-RELATED"/>
    <property type="match status" value="1"/>
</dbReference>
<evidence type="ECO:0000313" key="2">
    <source>
        <dbReference type="EMBL" id="CAF1248203.1"/>
    </source>
</evidence>
<dbReference type="InterPro" id="IPR056290">
    <property type="entry name" value="CEPT76/DRC7_peptidase-like_dom"/>
</dbReference>
<proteinExistence type="predicted"/>
<protein>
    <recommendedName>
        <fullName evidence="1">CEP76/DRC7 peptidase-like domain-containing protein</fullName>
    </recommendedName>
</protein>
<dbReference type="GO" id="GO:1904491">
    <property type="term" value="P:protein localization to ciliary transition zone"/>
    <property type="evidence" value="ECO:0007669"/>
    <property type="project" value="TreeGrafter"/>
</dbReference>
<organism evidence="3 4">
    <name type="scientific">Didymodactylos carnosus</name>
    <dbReference type="NCBI Taxonomy" id="1234261"/>
    <lineage>
        <taxon>Eukaryota</taxon>
        <taxon>Metazoa</taxon>
        <taxon>Spiralia</taxon>
        <taxon>Gnathifera</taxon>
        <taxon>Rotifera</taxon>
        <taxon>Eurotatoria</taxon>
        <taxon>Bdelloidea</taxon>
        <taxon>Philodinida</taxon>
        <taxon>Philodinidae</taxon>
        <taxon>Didymodactylos</taxon>
    </lineage>
</organism>
<gene>
    <name evidence="2" type="ORF">OVA965_LOCUS26148</name>
    <name evidence="3" type="ORF">TMI583_LOCUS26886</name>
</gene>
<dbReference type="Proteomes" id="UP000677228">
    <property type="component" value="Unassembled WGS sequence"/>
</dbReference>
<sequence length="344" mass="38962">MKKKPPDNDFTSTSLQRCRDIIYINVFDEVEVNLPIIEREREQTIHKRISRNWLGSIRIPFANVYINSRLEGTYIVNVPSPLLGYTRDRGSSQARFYSNANLDVPLNPSLLRMFITMEPQLIPPETLVQTLDSTESFELLNHAREWVQELLTAFPDRDYKATVSDITGRAVFITRFLHPLTPPPLSIDDSLPPQVAAPTTAAPLAANEDRSNIQSQRVARFVSMIPFLSDSIAFPGICDIWETSAQFLQTMAGDDEEHAVLLNNYFTSLNKRAWIALGKSIYSGPCCFVLTQEGDRKFSCWSVSDGVGVSTRDTWNQIQNIYLLANEENVRNSNCLTLTRLGMH</sequence>
<dbReference type="Pfam" id="PF24656">
    <property type="entry name" value="CEPT76_peptidase"/>
    <property type="match status" value="1"/>
</dbReference>
<dbReference type="PANTHER" id="PTHR20837:SF0">
    <property type="entry name" value="COILED-COIL AND C2 DOMAIN-CONTAINING PROTEIN 2A"/>
    <property type="match status" value="1"/>
</dbReference>
<comment type="caution">
    <text evidence="3">The sequence shown here is derived from an EMBL/GenBank/DDBJ whole genome shotgun (WGS) entry which is preliminary data.</text>
</comment>
<evidence type="ECO:0000313" key="3">
    <source>
        <dbReference type="EMBL" id="CAF4055842.1"/>
    </source>
</evidence>
<dbReference type="Proteomes" id="UP000682733">
    <property type="component" value="Unassembled WGS sequence"/>
</dbReference>
<dbReference type="AlphaFoldDB" id="A0A8S2PK71"/>